<dbReference type="Proteomes" id="UP000289784">
    <property type="component" value="Unassembled WGS sequence"/>
</dbReference>
<evidence type="ECO:0000313" key="1">
    <source>
        <dbReference type="EMBL" id="RXR07417.1"/>
    </source>
</evidence>
<dbReference type="AlphaFoldDB" id="A0A4Q1K0D1"/>
<evidence type="ECO:0000313" key="2">
    <source>
        <dbReference type="Proteomes" id="UP000289784"/>
    </source>
</evidence>
<accession>A0A4Q1K0D1</accession>
<sequence>MNQPSPHIPLAPVPGRFAQARCLLPGHPERAAVESFIAGIYHERFGAQLSQFPRHLLAYHDVEGRLLAAVGLRYAGDGPLFLERYLDEPIEQALARAGRATARRERIAEVGNFATRTPGIARELIVQLAWLLRTGGMDVVAFVATRQLRNAFDRLNLAPVELAIAQAARVGEQRQHWGSYYDTQPRVMCGDLAQGIAFLRNRAAQPAPVDEPVHRCVGAEACA</sequence>
<dbReference type="InterPro" id="IPR022050">
    <property type="entry name" value="T_hemolysin"/>
</dbReference>
<dbReference type="Pfam" id="PF12261">
    <property type="entry name" value="T_hemolysin"/>
    <property type="match status" value="1"/>
</dbReference>
<dbReference type="EMBL" id="SAWZ01000002">
    <property type="protein sequence ID" value="RXR07417.1"/>
    <property type="molecule type" value="Genomic_DNA"/>
</dbReference>
<protein>
    <submittedName>
        <fullName evidence="1">Thermostable hemolysin</fullName>
    </submittedName>
</protein>
<reference evidence="1 2" key="1">
    <citation type="submission" date="2019-01" db="EMBL/GenBank/DDBJ databases">
        <title>Pseudoxanthomonas composti sp. nov., isolated from compost.</title>
        <authorList>
            <person name="Yang G."/>
        </authorList>
    </citation>
    <scope>NUCLEOTIDE SEQUENCE [LARGE SCALE GENOMIC DNA]</scope>
    <source>
        <strain evidence="1 2">GSS15</strain>
    </source>
</reference>
<gene>
    <name evidence="1" type="ORF">EPA99_05740</name>
</gene>
<keyword evidence="2" id="KW-1185">Reference proteome</keyword>
<dbReference type="RefSeq" id="WP_129470231.1">
    <property type="nucleotide sequence ID" value="NZ_SAWZ01000002.1"/>
</dbReference>
<name>A0A4Q1K0D1_9GAMM</name>
<proteinExistence type="predicted"/>
<comment type="caution">
    <text evidence="1">The sequence shown here is derived from an EMBL/GenBank/DDBJ whole genome shotgun (WGS) entry which is preliminary data.</text>
</comment>
<dbReference type="OrthoDB" id="7432757at2"/>
<organism evidence="1 2">
    <name type="scientific">Pseudoxanthomonas composti</name>
    <dbReference type="NCBI Taxonomy" id="2137479"/>
    <lineage>
        <taxon>Bacteria</taxon>
        <taxon>Pseudomonadati</taxon>
        <taxon>Pseudomonadota</taxon>
        <taxon>Gammaproteobacteria</taxon>
        <taxon>Lysobacterales</taxon>
        <taxon>Lysobacteraceae</taxon>
        <taxon>Pseudoxanthomonas</taxon>
    </lineage>
</organism>